<evidence type="ECO:0000259" key="2">
    <source>
        <dbReference type="Pfam" id="PF20151"/>
    </source>
</evidence>
<reference evidence="3 4" key="1">
    <citation type="submission" date="2014-04" db="EMBL/GenBank/DDBJ databases">
        <authorList>
            <consortium name="DOE Joint Genome Institute"/>
            <person name="Kuo A."/>
            <person name="Ruytinx J."/>
            <person name="Rineau F."/>
            <person name="Colpaert J."/>
            <person name="Kohler A."/>
            <person name="Nagy L.G."/>
            <person name="Floudas D."/>
            <person name="Copeland A."/>
            <person name="Barry K.W."/>
            <person name="Cichocki N."/>
            <person name="Veneault-Fourrey C."/>
            <person name="LaButti K."/>
            <person name="Lindquist E.A."/>
            <person name="Lipzen A."/>
            <person name="Lundell T."/>
            <person name="Morin E."/>
            <person name="Murat C."/>
            <person name="Sun H."/>
            <person name="Tunlid A."/>
            <person name="Henrissat B."/>
            <person name="Grigoriev I.V."/>
            <person name="Hibbett D.S."/>
            <person name="Martin F."/>
            <person name="Nordberg H.P."/>
            <person name="Cantor M.N."/>
            <person name="Hua S.X."/>
        </authorList>
    </citation>
    <scope>NUCLEOTIDE SEQUENCE [LARGE SCALE GENOMIC DNA]</scope>
    <source>
        <strain evidence="3 4">UH-Slu-Lm8-n1</strain>
    </source>
</reference>
<dbReference type="Proteomes" id="UP000054485">
    <property type="component" value="Unassembled WGS sequence"/>
</dbReference>
<feature type="transmembrane region" description="Helical" evidence="1">
    <location>
        <begin position="177"/>
        <end position="196"/>
    </location>
</feature>
<feature type="transmembrane region" description="Helical" evidence="1">
    <location>
        <begin position="20"/>
        <end position="39"/>
    </location>
</feature>
<protein>
    <recommendedName>
        <fullName evidence="2">DUF6533 domain-containing protein</fullName>
    </recommendedName>
</protein>
<reference evidence="4" key="2">
    <citation type="submission" date="2015-01" db="EMBL/GenBank/DDBJ databases">
        <title>Evolutionary Origins and Diversification of the Mycorrhizal Mutualists.</title>
        <authorList>
            <consortium name="DOE Joint Genome Institute"/>
            <consortium name="Mycorrhizal Genomics Consortium"/>
            <person name="Kohler A."/>
            <person name="Kuo A."/>
            <person name="Nagy L.G."/>
            <person name="Floudas D."/>
            <person name="Copeland A."/>
            <person name="Barry K.W."/>
            <person name="Cichocki N."/>
            <person name="Veneault-Fourrey C."/>
            <person name="LaButti K."/>
            <person name="Lindquist E.A."/>
            <person name="Lipzen A."/>
            <person name="Lundell T."/>
            <person name="Morin E."/>
            <person name="Murat C."/>
            <person name="Riley R."/>
            <person name="Ohm R."/>
            <person name="Sun H."/>
            <person name="Tunlid A."/>
            <person name="Henrissat B."/>
            <person name="Grigoriev I.V."/>
            <person name="Hibbett D.S."/>
            <person name="Martin F."/>
        </authorList>
    </citation>
    <scope>NUCLEOTIDE SEQUENCE [LARGE SCALE GENOMIC DNA]</scope>
    <source>
        <strain evidence="4">UH-Slu-Lm8-n1</strain>
    </source>
</reference>
<keyword evidence="1" id="KW-0472">Membrane</keyword>
<feature type="domain" description="DUF6533" evidence="2">
    <location>
        <begin position="22"/>
        <end position="67"/>
    </location>
</feature>
<evidence type="ECO:0000313" key="3">
    <source>
        <dbReference type="EMBL" id="KIK40699.1"/>
    </source>
</evidence>
<name>A0A0D0ARK3_9AGAM</name>
<proteinExistence type="predicted"/>
<dbReference type="HOGENOM" id="CLU_057751_0_1_1"/>
<organism evidence="3 4">
    <name type="scientific">Suillus luteus UH-Slu-Lm8-n1</name>
    <dbReference type="NCBI Taxonomy" id="930992"/>
    <lineage>
        <taxon>Eukaryota</taxon>
        <taxon>Fungi</taxon>
        <taxon>Dikarya</taxon>
        <taxon>Basidiomycota</taxon>
        <taxon>Agaricomycotina</taxon>
        <taxon>Agaricomycetes</taxon>
        <taxon>Agaricomycetidae</taxon>
        <taxon>Boletales</taxon>
        <taxon>Suillineae</taxon>
        <taxon>Suillaceae</taxon>
        <taxon>Suillus</taxon>
    </lineage>
</organism>
<dbReference type="EMBL" id="KN835293">
    <property type="protein sequence ID" value="KIK40699.1"/>
    <property type="molecule type" value="Genomic_DNA"/>
</dbReference>
<dbReference type="Pfam" id="PF20151">
    <property type="entry name" value="DUF6533"/>
    <property type="match status" value="1"/>
</dbReference>
<gene>
    <name evidence="3" type="ORF">CY34DRAFT_254205</name>
</gene>
<dbReference type="InterPro" id="IPR045340">
    <property type="entry name" value="DUF6533"/>
</dbReference>
<feature type="transmembrane region" description="Helical" evidence="1">
    <location>
        <begin position="51"/>
        <end position="75"/>
    </location>
</feature>
<keyword evidence="1" id="KW-0812">Transmembrane</keyword>
<sequence length="228" mass="25929">MTIVLDEPTLWPLISFGRLSSYFVAASSTAVIYDWALTFGQEFEFILRQRWTFMTLLYVFVRYFGILVSVMNLLLNLPVPITDVVRTILWYIQAWTPIIVNAVLGVIMVTRMNAMYQGSKKLLIFLVVVLLASMIVSGVMGVIANLGVSAQEAVVSGYPTCFTEINTVMIDLTYESMISTAVWEILAFFLAVWIVIKHFYELRRRHSGATIEGYFTVLIESHAFYFLA</sequence>
<dbReference type="InParanoid" id="A0A0D0ARK3"/>
<dbReference type="OrthoDB" id="2681966at2759"/>
<dbReference type="AlphaFoldDB" id="A0A0D0ARK3"/>
<keyword evidence="1" id="KW-1133">Transmembrane helix</keyword>
<evidence type="ECO:0000256" key="1">
    <source>
        <dbReference type="SAM" id="Phobius"/>
    </source>
</evidence>
<evidence type="ECO:0000313" key="4">
    <source>
        <dbReference type="Proteomes" id="UP000054485"/>
    </source>
</evidence>
<feature type="transmembrane region" description="Helical" evidence="1">
    <location>
        <begin position="87"/>
        <end position="110"/>
    </location>
</feature>
<keyword evidence="4" id="KW-1185">Reference proteome</keyword>
<accession>A0A0D0ARK3</accession>
<feature type="transmembrane region" description="Helical" evidence="1">
    <location>
        <begin position="122"/>
        <end position="144"/>
    </location>
</feature>